<dbReference type="EMBL" id="JAGHKO010000004">
    <property type="protein sequence ID" value="MBO9201949.1"/>
    <property type="molecule type" value="Genomic_DNA"/>
</dbReference>
<keyword evidence="3" id="KW-0843">Virulence</keyword>
<dbReference type="RefSeq" id="WP_209140005.1">
    <property type="nucleotide sequence ID" value="NZ_JAGHKO010000004.1"/>
</dbReference>
<dbReference type="InterPro" id="IPR003284">
    <property type="entry name" value="Sal_SpvB"/>
</dbReference>
<dbReference type="InterPro" id="IPR031325">
    <property type="entry name" value="RHS_repeat"/>
</dbReference>
<sequence length="3248" mass="355366">MSFNFIRNISISLIVLSIGTLSYGKTPGNDNNSGSRRQYNARQREGVIGANAATVVDNPADNSFHVYLPTSLKGNERVWLTYDLDGVQDYTAVSRSINDQLSTGGYLVKKRQGWARQKEQLNTSWLKKGDNIIRFTLPEAAGYSYRIKNLSIEIAAQDEEAGKLVIKQPSLAYYGNQGYISGFINGTGKKTTVTVDGKAARVWKGAFEAVVNRPADAKGNWQSLIEVSYADGKKRSQVIRFTDEQKVDYRFELEGAVVHSQKLLQQKQAGLLTAGNATIVIPKGAMKEAALVSVTALRAVDLPAMDMGMVNVTRGAGFRFLPHGTRFAKGAQLSLDYDDTKIPEGYTEKDIRTYYFDEKKGHWMPLSRDSVSVLTGKVHSRTLHFTDMINAVIKVPESPQVEAYNSNSMKGIKAANPSDAVNMIQAPQAGSMGTASLGYPIEIPSGRSGLQPQLSVSYNSGAGNGWLGIGWDLSVPCVTIDTRWGAPRFDAQNETETYTMSGEQLSPVAHRGSLVTRSAEKQFYPRVEQGFNKIIRHGNSPLTYWWEVTDKEGTRFFYGGDPATGADQNYTLSDAAGNIAHWALKKTIDLRGNFIHYQYTKVTDAGVAGGTVMGVQLYISKISYTGFNGQDGRYTVLFKRDRELDGHTSRKDVTITANNGFKQVTADLLKRIDVQFDGTTIRHYELTYKEGAFYKTLLQSIRQYDAAGNFFNQHSFDYYNDVASGNTLVPLASSQSWLIGADNVHGHMITNVSGFTDEASALSGTASKDVSGGVTVSVGLGADVSSKINSVGGAFSYSQSESQGMLALVDMNGDGLPDKLFLDAGNNSLYYRPNQSGVTGKTSFGNKIAITGLNVFQKDKTQGYTVGLEANALGGLMAGANLGKSTTKTTIYFTEGNGDQLVDIVKEGTVYFNHIDTTTGIITFTATSTGTPSPVFAGVAISKDLVDAAELANERQEAINNNPLQDIVRMWQAPYSGTVNVTAPVQLLQSNDPDRIATPADGVKASVQLKGTVLWSENIAADDYTVHQPTGLNGLQVQKGDRLYFRIGSIENGSYDSVSWVPVIDYMGQDGQVADANGKTLYHFDAAKDFVLSSPQTLTPPINGMVTISGPFKKPVTTDDVMLVILHTTSTGTDTLWKQTYAASQAVNTTISLNNITVSNTDQYSFVVASQTNIDWANTDWQPAMTFTAANDPSIDLSVTPIKAYAVARYSILANMVQLTTPYLVNLADTSLHTLTVMPQLSIDPLLLNGTTGTGTIFFSVKAPGKLLGKVSIKVINGVIQTGNYALNIGVHNQDNIYFEYHVPNDVLGAAITAATATLSGDVSAQVTAGIWSPVPKNGREEDLIFGSFYRGWGQFAWNGNNGWEDQPIDESQLKPSDQIQQKQGVDPDALAQQNGDQLTPSQTYDPKQDRFIILIGNANQQRWSGYDMQVFVKGNNMSSSRQGADDVSLLQINAGSGTGSPAVDKVSKVTSISFTVGASAGGIGGSASVSNATSKTLTDFMDLNGDRYPDVVGEKNIQYTDARGGLSGRTTAGGVIQETSTNTLGLSLTGSSYIPTAIFRKTPSGDQVVDAGNAQTNAGSGKISIGGNAGVVNGTNKATFSYLDMNGDGLPDRVNQDNHLVALNLGYGFAAEEDWGFDQIQDGSSKSVSGGGSLGFVKGNNSINIGFSLSRSDNNSKQSLQDMNGDGLPDLVTIGSQALQVRLNTGNGFSSNVINWTNANVLGSSSSSTESGNLAFTVGFVLFGVKFTINPSINVGDGMSRELIKMQDVNGDGFPDYTSSTKDDNLTVALSTIGRTNMLKTVNLPMGALFTMDYKRQGNTYAMPNSIWTLASLKVYDGLPGDGPDTTLTTFGYEGGYFDRNERDFYGFKTVYTRSHDAASNNAVYTIATSTHSNDNYYMKGRVLSELMQSADGKKYKQKISTYELKDINTGAVLPNSYKTDDAGAAFVALKRTDEFSFEGQAQPGKSTSVTFEYDTKGNIIQYTDFADDGPADDISATVTYYNIPDKYIISSPKSIVITGSGTTYRKRESTIDPQTGDVTQIRQFLDDGSVIATDMQYDNYGNLISTTGAPNAKGQRFKNEYVFDDQVHQFITKVSNSYGYSSQAVYDYRFGRQVKTIDLNNQAVTYQLDDLGRVSQITGPYELAAGVPYTIRFDYHPEAAIPWAHTAHYDPAYTGNNMETVTFMDGLGRLLQTKKDASIYQGKGKQDKEQMIVSGRIIFDGLGRQIAVYYPILEDKGTESVFNKNFDNITPTRTTYDVMNRALTITVPDGSVTRYTYGFGNDRLNQNQFSTRTEDANGKIMEQFTSVQGLVTSQRSITGKGDVWTSFTFDPMKQPVSATDNIGTVSTMQYDLIGRRISTTHPDEGMTRYTYDRAGNMIKMVTANLQKDSDAITYEYDFNRITDIRYPHNPENNLHNTYGAPGAAFNRAGKIYLQEDAAGAQEYFFGPFGETIKNVRTIVIPNFGRRTFVTQWNYDTWNRLTSMIYPDSEVVSFNYNEGGLLASMSGNRSGSITSYVQQLGYDKFESRVFAGFGNGTQTSYTIDPQRRRLENLLTTTGNGRRIMDNVYSYDKMDNILSLVNNAPVPGNKLMGGATEYNYTYDDLYRLSTATGYYKGPNEQDRFSLTMEYNTVGSITRKVQTSDKSNGPGGNKWIPQKKMTYDNSYSYGAKQPHAATHIGSQTYTYDENGNITGWTDDKTGQRQKMIWDEENHLRSVSVNGQLNSYVYDAAGERVLKGQGSGQSTFVNGSLNSSSGGVGNFTVYVNPYLVVQSGQYSNHYFIGTQRVATRLEHNWDKQVSADDAGDTTTFTKKEQQLLKSISRDQQTLQNNGNANDAVTGKDARGNNGNATGINNNSNNNNSNADPSNKGNHYAYGHYKNGKNDNSGNSGNTPDDNFLYYYHPDHLGSTGYVTDASGEVYEHMEYFPFGETFVQEHSNTDRTPYLFNGKELDEETGLYYYGARYYDPRTSLWQSVDPLAHKHPQWSPYAAMGNNPVLVFDADGREGVPVTEGLINRLFWPKLKPSQWYYVHGDNSIIGYTDPESFSKAANYNTSHGNAWAYTSISERNNYYSWADEKLAGKSKWFAAAAIVTQWNAVGAAEGINMWYLSDAADDFLSKGNKYLFSHNMDNAKGLIAGNLDKNFTDANGAKVSLKGLSGKALDYALVQFEQTKVQDFISQYQKENPGADMKAIMKSINGSMGAAFAPSAIKKVMEDYFEGGKTFNFGNYNDRVKLGQALIDQLYEKKKK</sequence>
<feature type="domain" description="Insecticide toxin TcdB middle/N-terminal" evidence="5">
    <location>
        <begin position="1765"/>
        <end position="1893"/>
    </location>
</feature>
<dbReference type="PANTHER" id="PTHR32305">
    <property type="match status" value="1"/>
</dbReference>
<feature type="compositionally biased region" description="Low complexity" evidence="4">
    <location>
        <begin position="2845"/>
        <end position="2871"/>
    </location>
</feature>
<dbReference type="Pfam" id="PF12256">
    <property type="entry name" value="TcdB_toxin_midN"/>
    <property type="match status" value="1"/>
</dbReference>
<accession>A0ABS3YVI9</accession>
<dbReference type="InterPro" id="IPR022385">
    <property type="entry name" value="Rhs_assc_core"/>
</dbReference>
<evidence type="ECO:0000313" key="7">
    <source>
        <dbReference type="Proteomes" id="UP000677244"/>
    </source>
</evidence>
<proteinExistence type="predicted"/>
<dbReference type="InterPro" id="IPR006530">
    <property type="entry name" value="YD"/>
</dbReference>
<feature type="compositionally biased region" description="Polar residues" evidence="4">
    <location>
        <begin position="1392"/>
        <end position="1405"/>
    </location>
</feature>
<evidence type="ECO:0000256" key="2">
    <source>
        <dbReference type="ARBA" id="ARBA00022525"/>
    </source>
</evidence>
<keyword evidence="7" id="KW-1185">Reference proteome</keyword>
<protein>
    <recommendedName>
        <fullName evidence="5">Insecticide toxin TcdB middle/N-terminal domain-containing protein</fullName>
    </recommendedName>
</protein>
<feature type="region of interest" description="Disordered" evidence="4">
    <location>
        <begin position="2823"/>
        <end position="2891"/>
    </location>
</feature>
<dbReference type="Proteomes" id="UP000677244">
    <property type="component" value="Unassembled WGS sequence"/>
</dbReference>
<comment type="caution">
    <text evidence="6">The sequence shown here is derived from an EMBL/GenBank/DDBJ whole genome shotgun (WGS) entry which is preliminary data.</text>
</comment>
<dbReference type="InterPro" id="IPR028994">
    <property type="entry name" value="Integrin_alpha_N"/>
</dbReference>
<dbReference type="SUPFAM" id="SSF69318">
    <property type="entry name" value="Integrin alpha N-terminal domain"/>
    <property type="match status" value="1"/>
</dbReference>
<evidence type="ECO:0000259" key="5">
    <source>
        <dbReference type="Pfam" id="PF12256"/>
    </source>
</evidence>
<dbReference type="Pfam" id="PF05593">
    <property type="entry name" value="RHS_repeat"/>
    <property type="match status" value="1"/>
</dbReference>
<dbReference type="Gene3D" id="2.180.10.10">
    <property type="entry name" value="RHS repeat-associated core"/>
    <property type="match status" value="2"/>
</dbReference>
<evidence type="ECO:0000313" key="6">
    <source>
        <dbReference type="EMBL" id="MBO9201949.1"/>
    </source>
</evidence>
<evidence type="ECO:0000256" key="4">
    <source>
        <dbReference type="SAM" id="MobiDB-lite"/>
    </source>
</evidence>
<dbReference type="InterPro" id="IPR050708">
    <property type="entry name" value="T6SS_VgrG/RHS"/>
</dbReference>
<reference evidence="6 7" key="1">
    <citation type="submission" date="2021-03" db="EMBL/GenBank/DDBJ databases">
        <title>Assistant Professor.</title>
        <authorList>
            <person name="Huq M.A."/>
        </authorList>
    </citation>
    <scope>NUCLEOTIDE SEQUENCE [LARGE SCALE GENOMIC DNA]</scope>
    <source>
        <strain evidence="6 7">MAH-29</strain>
    </source>
</reference>
<evidence type="ECO:0000256" key="1">
    <source>
        <dbReference type="ARBA" id="ARBA00004613"/>
    </source>
</evidence>
<dbReference type="PANTHER" id="PTHR32305:SF15">
    <property type="entry name" value="PROTEIN RHSA-RELATED"/>
    <property type="match status" value="1"/>
</dbReference>
<feature type="compositionally biased region" description="Polar residues" evidence="4">
    <location>
        <begin position="2823"/>
        <end position="2836"/>
    </location>
</feature>
<dbReference type="InterPro" id="IPR022045">
    <property type="entry name" value="TcdB_toxin_mid/N"/>
</dbReference>
<organism evidence="6 7">
    <name type="scientific">Niastella soli</name>
    <dbReference type="NCBI Taxonomy" id="2821487"/>
    <lineage>
        <taxon>Bacteria</taxon>
        <taxon>Pseudomonadati</taxon>
        <taxon>Bacteroidota</taxon>
        <taxon>Chitinophagia</taxon>
        <taxon>Chitinophagales</taxon>
        <taxon>Chitinophagaceae</taxon>
        <taxon>Niastella</taxon>
    </lineage>
</organism>
<keyword evidence="2" id="KW-0964">Secreted</keyword>
<dbReference type="NCBIfam" id="TIGR01643">
    <property type="entry name" value="YD_repeat_2x"/>
    <property type="match status" value="1"/>
</dbReference>
<dbReference type="NCBIfam" id="TIGR03696">
    <property type="entry name" value="Rhs_assc_core"/>
    <property type="match status" value="1"/>
</dbReference>
<name>A0ABS3YVI9_9BACT</name>
<feature type="region of interest" description="Disordered" evidence="4">
    <location>
        <begin position="1380"/>
        <end position="1405"/>
    </location>
</feature>
<dbReference type="Pfam" id="PF03534">
    <property type="entry name" value="SpvB"/>
    <property type="match status" value="1"/>
</dbReference>
<evidence type="ECO:0000256" key="3">
    <source>
        <dbReference type="ARBA" id="ARBA00023026"/>
    </source>
</evidence>
<gene>
    <name evidence="6" type="ORF">J7I42_16815</name>
</gene>
<comment type="subcellular location">
    <subcellularLocation>
        <location evidence="1">Secreted</location>
    </subcellularLocation>
</comment>